<feature type="transmembrane region" description="Helical" evidence="6">
    <location>
        <begin position="86"/>
        <end position="108"/>
    </location>
</feature>
<feature type="transmembrane region" description="Helical" evidence="6">
    <location>
        <begin position="114"/>
        <end position="132"/>
    </location>
</feature>
<dbReference type="Pfam" id="PF03619">
    <property type="entry name" value="Solute_trans_a"/>
    <property type="match status" value="1"/>
</dbReference>
<dbReference type="PANTHER" id="PTHR23423">
    <property type="entry name" value="ORGANIC SOLUTE TRANSPORTER-RELATED"/>
    <property type="match status" value="1"/>
</dbReference>
<comment type="caution">
    <text evidence="7">The sequence shown here is derived from an EMBL/GenBank/DDBJ whole genome shotgun (WGS) entry which is preliminary data.</text>
</comment>
<proteinExistence type="predicted"/>
<keyword evidence="3 6" id="KW-1133">Transmembrane helix</keyword>
<keyword evidence="4 6" id="KW-0472">Membrane</keyword>
<keyword evidence="8" id="KW-1185">Reference proteome</keyword>
<feature type="transmembrane region" description="Helical" evidence="6">
    <location>
        <begin position="167"/>
        <end position="184"/>
    </location>
</feature>
<dbReference type="SMART" id="SM01417">
    <property type="entry name" value="Solute_trans_a"/>
    <property type="match status" value="1"/>
</dbReference>
<organism evidence="7 8">
    <name type="scientific">Seiridium cardinale</name>
    <dbReference type="NCBI Taxonomy" id="138064"/>
    <lineage>
        <taxon>Eukaryota</taxon>
        <taxon>Fungi</taxon>
        <taxon>Dikarya</taxon>
        <taxon>Ascomycota</taxon>
        <taxon>Pezizomycotina</taxon>
        <taxon>Sordariomycetes</taxon>
        <taxon>Xylariomycetidae</taxon>
        <taxon>Amphisphaeriales</taxon>
        <taxon>Sporocadaceae</taxon>
        <taxon>Seiridium</taxon>
    </lineage>
</organism>
<comment type="subcellular location">
    <subcellularLocation>
        <location evidence="1">Membrane</location>
        <topology evidence="1">Multi-pass membrane protein</topology>
    </subcellularLocation>
</comment>
<evidence type="ECO:0000256" key="3">
    <source>
        <dbReference type="ARBA" id="ARBA00022989"/>
    </source>
</evidence>
<protein>
    <submittedName>
        <fullName evidence="7">Transmembrane protein 184C</fullName>
    </submittedName>
</protein>
<sequence>MGNHHSKSSNDNGSDDSSSSHVCDQPAFNTTSTTPMVDNFEFHELNMIISGACAAFSTVMIFALMCRHAMSFSKPHEQSNIMRICLFIPTYAVGSFIEVCAPTAYVYLQPWLEVTQAFALASFFILLCRLLSSEIDERRDVFLAPMKLIQKKSGNSVANAVAAYRKTWIAVFQFPIITILLAIFTDITQGANVYCFGSHKTYFASLWLEIIEKISVAVAVIAVLRTYAQLKVELRPHRALQKLFAFKLLIGLQFLQQIVYMILTRINPSPLQPTAMLSYTDMQIGIPLLLVSCELVIFSVFFHFAYSVTPYCSTSRLHKPVSHDDADDGHINADSGSYYGGPLGIRAWISMLNPSEIVAAIMFAFKMRQEASRLEHDSDQSRPLNPYPTSYAQPMPPQPQQYDSYEPYRAHQQQEPPRYSGRDYESPRVGEA</sequence>
<evidence type="ECO:0000256" key="4">
    <source>
        <dbReference type="ARBA" id="ARBA00023136"/>
    </source>
</evidence>
<feature type="transmembrane region" description="Helical" evidence="6">
    <location>
        <begin position="244"/>
        <end position="264"/>
    </location>
</feature>
<gene>
    <name evidence="7" type="ORF">SCAR479_07225</name>
</gene>
<accession>A0ABR2XQW6</accession>
<feature type="compositionally biased region" description="Low complexity" evidence="5">
    <location>
        <begin position="8"/>
        <end position="21"/>
    </location>
</feature>
<keyword evidence="2 6" id="KW-0812">Transmembrane</keyword>
<dbReference type="Proteomes" id="UP001465668">
    <property type="component" value="Unassembled WGS sequence"/>
</dbReference>
<dbReference type="InterPro" id="IPR005178">
    <property type="entry name" value="Ostalpha/TMEM184C"/>
</dbReference>
<feature type="transmembrane region" description="Helical" evidence="6">
    <location>
        <begin position="204"/>
        <end position="224"/>
    </location>
</feature>
<feature type="compositionally biased region" description="Polar residues" evidence="5">
    <location>
        <begin position="381"/>
        <end position="392"/>
    </location>
</feature>
<feature type="compositionally biased region" description="Basic and acidic residues" evidence="5">
    <location>
        <begin position="420"/>
        <end position="432"/>
    </location>
</feature>
<evidence type="ECO:0000313" key="8">
    <source>
        <dbReference type="Proteomes" id="UP001465668"/>
    </source>
</evidence>
<evidence type="ECO:0000256" key="2">
    <source>
        <dbReference type="ARBA" id="ARBA00022692"/>
    </source>
</evidence>
<feature type="region of interest" description="Disordered" evidence="5">
    <location>
        <begin position="1"/>
        <end position="23"/>
    </location>
</feature>
<feature type="region of interest" description="Disordered" evidence="5">
    <location>
        <begin position="374"/>
        <end position="432"/>
    </location>
</feature>
<evidence type="ECO:0000313" key="7">
    <source>
        <dbReference type="EMBL" id="KAK9776005.1"/>
    </source>
</evidence>
<evidence type="ECO:0000256" key="5">
    <source>
        <dbReference type="SAM" id="MobiDB-lite"/>
    </source>
</evidence>
<feature type="transmembrane region" description="Helical" evidence="6">
    <location>
        <begin position="45"/>
        <end position="65"/>
    </location>
</feature>
<evidence type="ECO:0000256" key="1">
    <source>
        <dbReference type="ARBA" id="ARBA00004141"/>
    </source>
</evidence>
<evidence type="ECO:0000256" key="6">
    <source>
        <dbReference type="SAM" id="Phobius"/>
    </source>
</evidence>
<feature type="transmembrane region" description="Helical" evidence="6">
    <location>
        <begin position="284"/>
        <end position="306"/>
    </location>
</feature>
<reference evidence="7 8" key="1">
    <citation type="submission" date="2024-02" db="EMBL/GenBank/DDBJ databases">
        <title>First draft genome assembly of two strains of Seiridium cardinale.</title>
        <authorList>
            <person name="Emiliani G."/>
            <person name="Scali E."/>
        </authorList>
    </citation>
    <scope>NUCLEOTIDE SEQUENCE [LARGE SCALE GENOMIC DNA]</scope>
    <source>
        <strain evidence="7 8">BM-138-000479</strain>
    </source>
</reference>
<dbReference type="EMBL" id="JARVKM010000030">
    <property type="protein sequence ID" value="KAK9776005.1"/>
    <property type="molecule type" value="Genomic_DNA"/>
</dbReference>
<name>A0ABR2XQW6_9PEZI</name>